<name>A0A2V3J4U2_9FLOR</name>
<keyword evidence="2" id="KW-1185">Reference proteome</keyword>
<accession>A0A2V3J4U2</accession>
<dbReference type="AlphaFoldDB" id="A0A2V3J4U2"/>
<dbReference type="PANTHER" id="PTHR47939:SF1">
    <property type="entry name" value="OS04G0684500 PROTEIN"/>
    <property type="match status" value="1"/>
</dbReference>
<evidence type="ECO:0000313" key="2">
    <source>
        <dbReference type="Proteomes" id="UP000247409"/>
    </source>
</evidence>
<dbReference type="InterPro" id="IPR011990">
    <property type="entry name" value="TPR-like_helical_dom_sf"/>
</dbReference>
<dbReference type="InterPro" id="IPR050667">
    <property type="entry name" value="PPR-containing_protein"/>
</dbReference>
<dbReference type="EMBL" id="NBIV01000009">
    <property type="protein sequence ID" value="PXF49017.1"/>
    <property type="molecule type" value="Genomic_DNA"/>
</dbReference>
<reference evidence="1 2" key="1">
    <citation type="journal article" date="2018" name="Mol. Biol. Evol.">
        <title>Analysis of the draft genome of the red seaweed Gracilariopsis chorda provides insights into genome size evolution in Rhodophyta.</title>
        <authorList>
            <person name="Lee J."/>
            <person name="Yang E.C."/>
            <person name="Graf L."/>
            <person name="Yang J.H."/>
            <person name="Qiu H."/>
            <person name="Zel Zion U."/>
            <person name="Chan C.X."/>
            <person name="Stephens T.G."/>
            <person name="Weber A.P.M."/>
            <person name="Boo G.H."/>
            <person name="Boo S.M."/>
            <person name="Kim K.M."/>
            <person name="Shin Y."/>
            <person name="Jung M."/>
            <person name="Lee S.J."/>
            <person name="Yim H.S."/>
            <person name="Lee J.H."/>
            <person name="Bhattacharya D."/>
            <person name="Yoon H.S."/>
        </authorList>
    </citation>
    <scope>NUCLEOTIDE SEQUENCE [LARGE SCALE GENOMIC DNA]</scope>
    <source>
        <strain evidence="1 2">SKKU-2015</strain>
        <tissue evidence="1">Whole body</tissue>
    </source>
</reference>
<dbReference type="Proteomes" id="UP000247409">
    <property type="component" value="Unassembled WGS sequence"/>
</dbReference>
<sequence length="616" mass="69619">MYRAGYPVYRTGLRFDSLSPCRILSKDWRRQSTFSQFQSHYLATSGGDVPSLAKVISTERVRATDAPQVSIPNTPIRSKKSHSVRASDLYTALVYEEESRHHAKLWVEAMAVTQDGSRISEVEDADYRKRLERNDSQQIPRDPLGVISDITRKGYTPSARAFIMAIEACIATEQYESAEHALSILDALPRDHATRTPRLVCIAKTLLAFSYTSTGLYEEALRVMGFPNKPFARGDKQLTEILNSIGLGRDTLAWGVLVKSLTKLGSAETAIAVVDVSMRQGVGMTDSLLHLTIDSLRKLHRWREADWLFTTAVEKGVKPSEITLGSILLTLTGKSARRVVDRARVEEIVDMAKHPSPKFMKVALMALTSVGLMERAEALFYEVGHHQEDGVLNEDIFGYLMTGYGNYLQLLTVEEIDHVTVNRKYEEINKKADLLWEMHVQHYGHQVARRSKREAKNMLLRNYIRVKTRCFKAKEAVDILEQVVLNREKYPMLEVSTGHICTVLGAVELSCDVEQLTRLMHIMQVANINHDMRSLAFSIGTHIGDGNLTAALELVKEHLAEVMKRETISMQFRQHHPILLARRLETLRNGLRDAGIGNVEYLEDAVRSLRRKNVVP</sequence>
<comment type="caution">
    <text evidence="1">The sequence shown here is derived from an EMBL/GenBank/DDBJ whole genome shotgun (WGS) entry which is preliminary data.</text>
</comment>
<evidence type="ECO:0008006" key="3">
    <source>
        <dbReference type="Google" id="ProtNLM"/>
    </source>
</evidence>
<dbReference type="STRING" id="448386.A0A2V3J4U2"/>
<gene>
    <name evidence="1" type="ORF">BWQ96_01155</name>
</gene>
<evidence type="ECO:0000313" key="1">
    <source>
        <dbReference type="EMBL" id="PXF49017.1"/>
    </source>
</evidence>
<dbReference type="OrthoDB" id="10403753at2759"/>
<protein>
    <recommendedName>
        <fullName evidence="3">Pentatricopeptide repeat-containing protein</fullName>
    </recommendedName>
</protein>
<organism evidence="1 2">
    <name type="scientific">Gracilariopsis chorda</name>
    <dbReference type="NCBI Taxonomy" id="448386"/>
    <lineage>
        <taxon>Eukaryota</taxon>
        <taxon>Rhodophyta</taxon>
        <taxon>Florideophyceae</taxon>
        <taxon>Rhodymeniophycidae</taxon>
        <taxon>Gracilariales</taxon>
        <taxon>Gracilariaceae</taxon>
        <taxon>Gracilariopsis</taxon>
    </lineage>
</organism>
<proteinExistence type="predicted"/>
<dbReference type="Gene3D" id="1.25.40.10">
    <property type="entry name" value="Tetratricopeptide repeat domain"/>
    <property type="match status" value="1"/>
</dbReference>
<dbReference type="PANTHER" id="PTHR47939">
    <property type="entry name" value="MEMBRANE-ASSOCIATED SALT-INDUCIBLE PROTEIN-LIKE"/>
    <property type="match status" value="1"/>
</dbReference>